<name>E9SXQ5_RHOHA</name>
<feature type="transmembrane region" description="Helical" evidence="1">
    <location>
        <begin position="109"/>
        <end position="129"/>
    </location>
</feature>
<reference evidence="2" key="1">
    <citation type="submission" date="2011-01" db="EMBL/GenBank/DDBJ databases">
        <authorList>
            <person name="Muzny D."/>
            <person name="Qin X."/>
            <person name="Buhay C."/>
            <person name="Dugan-Rocha S."/>
            <person name="Ding Y."/>
            <person name="Chen G."/>
            <person name="Hawes A."/>
            <person name="Holder M."/>
            <person name="Jhangiani S."/>
            <person name="Johnson A."/>
            <person name="Khan Z."/>
            <person name="Li Z."/>
            <person name="Liu W."/>
            <person name="Liu X."/>
            <person name="Perez L."/>
            <person name="Shen H."/>
            <person name="Wang Q."/>
            <person name="Watt J."/>
            <person name="Xi L."/>
            <person name="Xin Y."/>
            <person name="Zhou J."/>
            <person name="Deng J."/>
            <person name="Jiang H."/>
            <person name="Liu Y."/>
            <person name="Qu J."/>
            <person name="Song X.-Z."/>
            <person name="Zhang L."/>
            <person name="Villasana D."/>
            <person name="Johnson A."/>
            <person name="Liu J."/>
            <person name="Liyanage D."/>
            <person name="Lorensuhewa L."/>
            <person name="Robinson T."/>
            <person name="Song A."/>
            <person name="Song B.-B."/>
            <person name="Dinh H."/>
            <person name="Thornton R."/>
            <person name="Coyle M."/>
            <person name="Francisco L."/>
            <person name="Jackson L."/>
            <person name="Javaid M."/>
            <person name="Korchina V."/>
            <person name="Kovar C."/>
            <person name="Mata R."/>
            <person name="Mathew T."/>
            <person name="Ngo R."/>
            <person name="Nguyen L."/>
            <person name="Nguyen N."/>
            <person name="Okwuonu G."/>
            <person name="Ongeri F."/>
            <person name="Pham C."/>
            <person name="Simmons D."/>
            <person name="Wilczek-Boney K."/>
            <person name="Hale W."/>
            <person name="Jakkamsetti A."/>
            <person name="Pham P."/>
            <person name="Ruth R."/>
            <person name="San Lucas F."/>
            <person name="Warren J."/>
            <person name="Zhang J."/>
            <person name="Zhao Z."/>
            <person name="Zhou C."/>
            <person name="Zhu D."/>
            <person name="Lee S."/>
            <person name="Bess C."/>
            <person name="Blankenburg K."/>
            <person name="Forbes L."/>
            <person name="Fu Q."/>
            <person name="Gubbala S."/>
            <person name="Hirani K."/>
            <person name="Jayaseelan J.C."/>
            <person name="Lara F."/>
            <person name="Munidasa M."/>
            <person name="Palculict T."/>
            <person name="Patil S."/>
            <person name="Pu L.-L."/>
            <person name="Saada N."/>
            <person name="Tang L."/>
            <person name="Weissenberger G."/>
            <person name="Zhu Y."/>
            <person name="Hemphill L."/>
            <person name="Shang Y."/>
            <person name="Youmans B."/>
            <person name="Ayvaz T."/>
            <person name="Ross M."/>
            <person name="Santibanez J."/>
            <person name="Aqrawi P."/>
            <person name="Gross S."/>
            <person name="Joshi V."/>
            <person name="Fowler G."/>
            <person name="Nazareth L."/>
            <person name="Reid J."/>
            <person name="Worley K."/>
            <person name="Petrosino J."/>
            <person name="Highlander S."/>
            <person name="Gibbs R."/>
        </authorList>
    </citation>
    <scope>NUCLEOTIDE SEQUENCE [LARGE SCALE GENOMIC DNA]</scope>
    <source>
        <strain evidence="2">ATCC 33707</strain>
    </source>
</reference>
<keyword evidence="1" id="KW-0812">Transmembrane</keyword>
<comment type="caution">
    <text evidence="2">The sequence shown here is derived from an EMBL/GenBank/DDBJ whole genome shotgun (WGS) entry which is preliminary data.</text>
</comment>
<dbReference type="EMBL" id="ADNW02000006">
    <property type="protein sequence ID" value="EGD25339.1"/>
    <property type="molecule type" value="Genomic_DNA"/>
</dbReference>
<feature type="transmembrane region" description="Helical" evidence="1">
    <location>
        <begin position="42"/>
        <end position="61"/>
    </location>
</feature>
<keyword evidence="1" id="KW-1133">Transmembrane helix</keyword>
<organism evidence="2 3">
    <name type="scientific">Prescottella equi ATCC 33707</name>
    <dbReference type="NCBI Taxonomy" id="525370"/>
    <lineage>
        <taxon>Bacteria</taxon>
        <taxon>Bacillati</taxon>
        <taxon>Actinomycetota</taxon>
        <taxon>Actinomycetes</taxon>
        <taxon>Mycobacteriales</taxon>
        <taxon>Nocardiaceae</taxon>
        <taxon>Prescottella</taxon>
    </lineage>
</organism>
<proteinExistence type="predicted"/>
<feature type="transmembrane region" description="Helical" evidence="1">
    <location>
        <begin position="67"/>
        <end position="88"/>
    </location>
</feature>
<evidence type="ECO:0000313" key="3">
    <source>
        <dbReference type="Proteomes" id="UP000004245"/>
    </source>
</evidence>
<keyword evidence="1" id="KW-0472">Membrane</keyword>
<dbReference type="STRING" id="43767.A6I91_19075"/>
<gene>
    <name evidence="2" type="ORF">HMPREF0724_11120</name>
</gene>
<dbReference type="AlphaFoldDB" id="E9SXQ5"/>
<sequence>MGPTDPTPPASSSETVLPGDAFAVPAPRPTAAVAQGKPPVQWLAYAGLAAVIGIALTVVSVSGGSVLFAFVGWALAGLLAFGMLAMFTTLDTRKRAMSVYAKSRLAERAYGVAVAVAAVGVVLGAWSIADWAGRL</sequence>
<evidence type="ECO:0000256" key="1">
    <source>
        <dbReference type="SAM" id="Phobius"/>
    </source>
</evidence>
<keyword evidence="3" id="KW-1185">Reference proteome</keyword>
<dbReference type="HOGENOM" id="CLU_1884148_0_0_11"/>
<evidence type="ECO:0000313" key="2">
    <source>
        <dbReference type="EMBL" id="EGD25339.1"/>
    </source>
</evidence>
<dbReference type="Proteomes" id="UP000004245">
    <property type="component" value="Unassembled WGS sequence"/>
</dbReference>
<protein>
    <submittedName>
        <fullName evidence="2">Uncharacterized protein</fullName>
    </submittedName>
</protein>
<accession>E9SXQ5</accession>